<sequence length="255" mass="29239">MDNEYITLQKHTDSIYTSINITRNCHSKDQQVDKPLKETPITKQWPKILLTILLILSLAANVVLAVFLIFKSTELHIPAHFQSSNKFLNKPTLDHCSHLNNSSLECTACPEGWLQHNKKCYFFSTDSMNWTASRDFCITLGGHLVIIESKAEQKFLETVLRSKEGRRLSYWIGLNDIITEGAWYWVNNVPLDGSITYWGKAIIQQPEDWKGENTSGEDCAKLFKYSSSIEWHDDSCQKEHANVCETVSGMLKVYM</sequence>
<proteinExistence type="predicted"/>
<dbReference type="Pfam" id="PF00059">
    <property type="entry name" value="Lectin_C"/>
    <property type="match status" value="1"/>
</dbReference>
<dbReference type="PANTHER" id="PTHR46746">
    <property type="entry name" value="KILLER CELL LECTIN-LIKE RECEPTOR SUBFAMILY F MEMBER 2"/>
    <property type="match status" value="1"/>
</dbReference>
<dbReference type="GeneTree" id="ENSGT01030000234575"/>
<dbReference type="PANTHER" id="PTHR46746:SF9">
    <property type="entry name" value="CD209 ANTIGEN-LIKE PROTEIN C-LIKE"/>
    <property type="match status" value="1"/>
</dbReference>
<dbReference type="InterPro" id="IPR016186">
    <property type="entry name" value="C-type_lectin-like/link_sf"/>
</dbReference>
<keyword evidence="3" id="KW-0472">Membrane</keyword>
<evidence type="ECO:0000256" key="1">
    <source>
        <dbReference type="ARBA" id="ARBA00022734"/>
    </source>
</evidence>
<dbReference type="GO" id="GO:0030246">
    <property type="term" value="F:carbohydrate binding"/>
    <property type="evidence" value="ECO:0007669"/>
    <property type="project" value="UniProtKB-KW"/>
</dbReference>
<dbReference type="AlphaFoldDB" id="A0A8C4S2J1"/>
<dbReference type="InterPro" id="IPR033989">
    <property type="entry name" value="CD209-like_CTLD"/>
</dbReference>
<dbReference type="GeneID" id="114657958"/>
<reference evidence="5" key="2">
    <citation type="submission" date="2025-08" db="UniProtKB">
        <authorList>
            <consortium name="Ensembl"/>
        </authorList>
    </citation>
    <scope>IDENTIFICATION</scope>
</reference>
<protein>
    <submittedName>
        <fullName evidence="5">Perlucin-like protein</fullName>
    </submittedName>
</protein>
<dbReference type="OrthoDB" id="6133475at2759"/>
<dbReference type="SMART" id="SM00034">
    <property type="entry name" value="CLECT"/>
    <property type="match status" value="1"/>
</dbReference>
<evidence type="ECO:0000256" key="3">
    <source>
        <dbReference type="SAM" id="Phobius"/>
    </source>
</evidence>
<gene>
    <name evidence="5" type="primary">LOC114657958</name>
</gene>
<feature type="domain" description="C-type lectin" evidence="4">
    <location>
        <begin position="116"/>
        <end position="245"/>
    </location>
</feature>
<dbReference type="PROSITE" id="PS50041">
    <property type="entry name" value="C_TYPE_LECTIN_2"/>
    <property type="match status" value="1"/>
</dbReference>
<dbReference type="InterPro" id="IPR016187">
    <property type="entry name" value="CTDL_fold"/>
</dbReference>
<keyword evidence="1" id="KW-0430">Lectin</keyword>
<dbReference type="CDD" id="cd03590">
    <property type="entry name" value="CLECT_DC-SIGN_like"/>
    <property type="match status" value="1"/>
</dbReference>
<feature type="transmembrane region" description="Helical" evidence="3">
    <location>
        <begin position="48"/>
        <end position="70"/>
    </location>
</feature>
<dbReference type="Gene3D" id="3.10.100.10">
    <property type="entry name" value="Mannose-Binding Protein A, subunit A"/>
    <property type="match status" value="1"/>
</dbReference>
<accession>A0A8C4S2J1</accession>
<keyword evidence="6" id="KW-1185">Reference proteome</keyword>
<keyword evidence="2" id="KW-1015">Disulfide bond</keyword>
<evidence type="ECO:0000313" key="6">
    <source>
        <dbReference type="Proteomes" id="UP000694620"/>
    </source>
</evidence>
<dbReference type="RefSeq" id="XP_028665782.1">
    <property type="nucleotide sequence ID" value="XM_028809949.2"/>
</dbReference>
<evidence type="ECO:0000259" key="4">
    <source>
        <dbReference type="PROSITE" id="PS50041"/>
    </source>
</evidence>
<organism evidence="5 6">
    <name type="scientific">Erpetoichthys calabaricus</name>
    <name type="common">Rope fish</name>
    <name type="synonym">Calamoichthys calabaricus</name>
    <dbReference type="NCBI Taxonomy" id="27687"/>
    <lineage>
        <taxon>Eukaryota</taxon>
        <taxon>Metazoa</taxon>
        <taxon>Chordata</taxon>
        <taxon>Craniata</taxon>
        <taxon>Vertebrata</taxon>
        <taxon>Euteleostomi</taxon>
        <taxon>Actinopterygii</taxon>
        <taxon>Polypteriformes</taxon>
        <taxon>Polypteridae</taxon>
        <taxon>Erpetoichthys</taxon>
    </lineage>
</organism>
<dbReference type="Proteomes" id="UP000694620">
    <property type="component" value="Chromosome 9"/>
</dbReference>
<evidence type="ECO:0000256" key="2">
    <source>
        <dbReference type="ARBA" id="ARBA00023157"/>
    </source>
</evidence>
<reference evidence="5" key="3">
    <citation type="submission" date="2025-09" db="UniProtKB">
        <authorList>
            <consortium name="Ensembl"/>
        </authorList>
    </citation>
    <scope>IDENTIFICATION</scope>
</reference>
<keyword evidence="3" id="KW-0812">Transmembrane</keyword>
<dbReference type="InterPro" id="IPR001304">
    <property type="entry name" value="C-type_lectin-like"/>
</dbReference>
<dbReference type="SUPFAM" id="SSF56436">
    <property type="entry name" value="C-type lectin-like"/>
    <property type="match status" value="1"/>
</dbReference>
<reference evidence="5" key="1">
    <citation type="submission" date="2021-06" db="EMBL/GenBank/DDBJ databases">
        <authorList>
            <consortium name="Wellcome Sanger Institute Data Sharing"/>
        </authorList>
    </citation>
    <scope>NUCLEOTIDE SEQUENCE [LARGE SCALE GENOMIC DNA]</scope>
</reference>
<evidence type="ECO:0000313" key="5">
    <source>
        <dbReference type="Ensembl" id="ENSECRP00000011296.1"/>
    </source>
</evidence>
<dbReference type="Ensembl" id="ENSECRT00000011483.1">
    <property type="protein sequence ID" value="ENSECRP00000011296.1"/>
    <property type="gene ID" value="ENSECRG00000007524.1"/>
</dbReference>
<name>A0A8C4S2J1_ERPCA</name>
<dbReference type="InterPro" id="IPR051379">
    <property type="entry name" value="C-type_Lectin_Receptor_IMM"/>
</dbReference>
<keyword evidence="3" id="KW-1133">Transmembrane helix</keyword>